<evidence type="ECO:0000259" key="3">
    <source>
        <dbReference type="PROSITE" id="PS50853"/>
    </source>
</evidence>
<evidence type="ECO:0000259" key="2">
    <source>
        <dbReference type="PROSITE" id="PS50227"/>
    </source>
</evidence>
<dbReference type="InterPro" id="IPR013783">
    <property type="entry name" value="Ig-like_fold"/>
</dbReference>
<gene>
    <name evidence="4" type="ORF">GSBLH_T00003095001</name>
</gene>
<protein>
    <recommendedName>
        <fullName evidence="6">Fibronectin type-III domain-containing protein</fullName>
    </recommendedName>
</protein>
<dbReference type="GeneID" id="24920215"/>
<evidence type="ECO:0000256" key="1">
    <source>
        <dbReference type="ARBA" id="ARBA00022729"/>
    </source>
</evidence>
<dbReference type="InterPro" id="IPR036445">
    <property type="entry name" value="GPCR_2_extracell_dom_sf"/>
</dbReference>
<dbReference type="Proteomes" id="UP000008312">
    <property type="component" value="Unassembled WGS sequence"/>
</dbReference>
<dbReference type="InterPro" id="IPR050713">
    <property type="entry name" value="RTP_Phos/Ushers"/>
</dbReference>
<dbReference type="OrthoDB" id="406096at2759"/>
<dbReference type="CDD" id="cd00063">
    <property type="entry name" value="FN3"/>
    <property type="match status" value="1"/>
</dbReference>
<dbReference type="RefSeq" id="XP_012897223.1">
    <property type="nucleotide sequence ID" value="XM_013041769.1"/>
</dbReference>
<dbReference type="SMART" id="SM00008">
    <property type="entry name" value="HormR"/>
    <property type="match status" value="2"/>
</dbReference>
<evidence type="ECO:0000313" key="5">
    <source>
        <dbReference type="Proteomes" id="UP000008312"/>
    </source>
</evidence>
<organism evidence="4">
    <name type="scientific">Blastocystis hominis</name>
    <dbReference type="NCBI Taxonomy" id="12968"/>
    <lineage>
        <taxon>Eukaryota</taxon>
        <taxon>Sar</taxon>
        <taxon>Stramenopiles</taxon>
        <taxon>Bigyra</taxon>
        <taxon>Opalozoa</taxon>
        <taxon>Opalinata</taxon>
        <taxon>Blastocystidae</taxon>
        <taxon>Blastocystis</taxon>
    </lineage>
</organism>
<dbReference type="Gene3D" id="2.60.40.10">
    <property type="entry name" value="Immunoglobulins"/>
    <property type="match status" value="1"/>
</dbReference>
<dbReference type="PANTHER" id="PTHR46957">
    <property type="entry name" value="CYTOKINE RECEPTOR"/>
    <property type="match status" value="1"/>
</dbReference>
<proteinExistence type="predicted"/>
<dbReference type="SUPFAM" id="SSF111418">
    <property type="entry name" value="Hormone receptor domain"/>
    <property type="match status" value="2"/>
</dbReference>
<name>D8M524_BLAHO</name>
<dbReference type="GO" id="GO:0016020">
    <property type="term" value="C:membrane"/>
    <property type="evidence" value="ECO:0007669"/>
    <property type="project" value="UniProtKB-SubCell"/>
</dbReference>
<dbReference type="EMBL" id="FN668656">
    <property type="protein sequence ID" value="CBK23175.2"/>
    <property type="molecule type" value="Genomic_DNA"/>
</dbReference>
<dbReference type="GO" id="GO:0004930">
    <property type="term" value="F:G protein-coupled receptor activity"/>
    <property type="evidence" value="ECO:0007669"/>
    <property type="project" value="InterPro"/>
</dbReference>
<dbReference type="SUPFAM" id="SSF49265">
    <property type="entry name" value="Fibronectin type III"/>
    <property type="match status" value="1"/>
</dbReference>
<dbReference type="PROSITE" id="PS50227">
    <property type="entry name" value="G_PROTEIN_RECEP_F2_3"/>
    <property type="match status" value="2"/>
</dbReference>
<dbReference type="PROSITE" id="PS50853">
    <property type="entry name" value="FN3"/>
    <property type="match status" value="1"/>
</dbReference>
<keyword evidence="1" id="KW-0732">Signal</keyword>
<dbReference type="InterPro" id="IPR032812">
    <property type="entry name" value="SbsA_Ig"/>
</dbReference>
<sequence>MQSCDNTASFEDSDSYSVTISNRYVWSGAEPPRVVVYYTSDLSLTLKDIALFDKKEFTGMTGLANHLFQIAGLEPFTEYQIYVFVEEASGSSTVRPLVSNRVLATTYGLCSDGDWPAVGVGMESHLSCTIGYHAFYCSKSANFNATFTTRRDDCYCPEETVNGFTYNQTAYGDYVIDPMGKRMCGWRGIWDPLPSMNCKAEGPWPATYDGQYAVLTCDNQGSLRRLCRAGEWQEIEDMNCNCGRREEDGIVWYPANREETMQHDCMSGTVTRRCSFYGQWEEPIGHDCQCTEDGMWGVQNHNSSQTRPCGEAGTPGNVVTRLCGFNGFWGEEDLSHCACDPKTENEITWESTLVNTAAWIRCEIGSKARICVPYGFWDTQIGDYGCMCAADMGWPDTPSGTDVALPCPDNALKFQRRRCMQNGVWGDVDAMGCYGSCPAYGRFPVTLSGTTASIACEEGGGRVLMDCMRKVDANGEYYGEWDFESWRVEGECRCKSVDEFPSAFIDTDSVIQCDSGSRTQRCGRFTARWEKPVNHDCMCTVTDAPEGMPEIWTPLFETATVDCDVGSRTAYCGGYGHYENKDASQCFCGANSDFEQTMAGAMGSASCSEVGSLARECSDSGFWGVVDYSGCSCRGLDQITGYLPLNSTYNHECPVGGYTVTCSETGTTVQERTNCSCPAMNGFPETPAGTIFEEQCGSHSKTAYCDLFGEWKNMNNTCFCPATSVFPKAGYGEYVDAYLPQCYKGYCNPDTGVTEFDYSGCSCAAMDQWPAMEHGMNMTMECVTGGTATAVCEMGVLRVNYDDCNCLDDSGNEVEVGDYLNFPCMIGFILKQCRGNNTWFHITDSYCGCSSNATGLALFEIMDANTTKQVPCGSGTMSITCDATGHFDLDSLVNQCKCPAEDKWSETDAGEWAKITCVDSPLNDAKRECGEFGVWGEAVLPCECPADGEWSAQPAGIHEIVCENGAKITRECQVDGSWLPPNGSCRDDSCPADGVFPITPHLGTYTYTCGNGHVIERTCTAGVWSTVDWSGCGCAADGGFDAVEYIDPDLNSITAFLSCGYGQRTRRCTSGMWEAVNYDDCFCASFEALPLRPANSTYNRICGSGSIDAFCDTTGNWTILQDTCGCAEDSDTVEDVVFPAVLRGESVSVACLSGSMERRCSRAAEWEAVDYADCRCVADGWTEARPTEEGQQACEEGYLTRVCKPNGQWGAISSASCACAANELFDRTVVSAFAVHYCGVGSVRAECTVSGWANEEDDGCSCAATSEYPVTPRYTIMEVPCGDLFEGMKRRECLATGFWSEEEDVSRCVPWCIEVGEWPATRPNTTVVLDCPAEGYLEGSITRYCNPNGLWEAGVSTCTPLKCEAEDGFPTTPFNQTASKACPEGMVGSITRRCSLVGNTAQWEEVEDNCQDAFCTIGDNSYAHNETVTLSCAEGMVGRKVQVCRTGVWEVLEDTCVAVVCPADEAAGYPEGYFGQVFHKNCDVDYSGMITYRCNAYQQWEYVTGSCQPILPMLRCVPADGATDVALSTMTDANQYTVYCTSNVRVGEVINDQFEHMNIHIVFELAEATFSYPTTAIFISDYTIGFAFDGSFPPSCEGTLYINANSFVSRNGLTFPAETLIATFSTRAGVPLAPPPILESAIRITEVDYAHRSVSLQIDVPYSSAIYDEAQIAFIGSNLQSQFFQTSSVFVEGAILNSVIPITWRVRKGAYWSAFASFSVYRPVVLLPPSAPVVASFEATQVRWVWSAGELFGQAFVGYHYQLFAADALLQEGDVQQPELSLSLEAGVAYSLRVALCSAACSILSEASSPITLAAYVVAPGAVQNLEVAALSSTSLRVQWAEPAELGGASIRYYVVRRSSMASMAVIESEVTTTNCFLDLQNLQNLQNLQQAPIYLSVAAFNGYLSRQEKITAVLEALAAEWRWNQDEGIEWDSAVAITGSFNYLCTATCELRAPAYSSFRRTVSFPAGREVSYVFDGLIPATSYTLECVTSEVGSAESITTQFSVSTMATSEFVPVLVVDGEPTSSLTVSVSVTTNLLGDLVCYVAPYEGVQSRPGSLDLFLSNWAQNATVVSVTDPFRFLFAYDVTGALIRADLVYHAWCAVGRDISTIQTDGSIRTDYVVFPDYADSTISRSTLRLRRTLQTTPFEVLSITPAEFARDVDPHSDIVITFSTPAERGPGSISLRSSQNHVIRVEENDVSCVYTKCTLRLSDGLLPFEKYVMNVDADAFLAQGQPLQNEVKNWFFRTGGVRCDTRFVGRGMSDAKMCQCFSVENACQCECGETSVLREL</sequence>
<feature type="domain" description="G-protein coupled receptors family 2 profile 1" evidence="2">
    <location>
        <begin position="377"/>
        <end position="441"/>
    </location>
</feature>
<dbReference type="Pfam" id="PF13205">
    <property type="entry name" value="Big_5"/>
    <property type="match status" value="1"/>
</dbReference>
<accession>D8M524</accession>
<feature type="domain" description="Fibronectin type-III" evidence="3">
    <location>
        <begin position="1822"/>
        <end position="1917"/>
    </location>
</feature>
<dbReference type="Gene3D" id="4.10.1240.10">
    <property type="entry name" value="GPCR, family 2, extracellular hormone receptor domain"/>
    <property type="match status" value="1"/>
</dbReference>
<dbReference type="InterPro" id="IPR036116">
    <property type="entry name" value="FN3_sf"/>
</dbReference>
<dbReference type="InterPro" id="IPR003961">
    <property type="entry name" value="FN3_dom"/>
</dbReference>
<keyword evidence="5" id="KW-1185">Reference proteome</keyword>
<dbReference type="SMART" id="SM00060">
    <property type="entry name" value="FN3"/>
    <property type="match status" value="2"/>
</dbReference>
<dbReference type="OMA" id="YIPSNDN"/>
<feature type="domain" description="G-protein coupled receptors family 2 profile 1" evidence="2">
    <location>
        <begin position="1280"/>
        <end position="1367"/>
    </location>
</feature>
<reference evidence="4" key="1">
    <citation type="submission" date="2010-02" db="EMBL/GenBank/DDBJ databases">
        <title>Sequencing and annotation of the Blastocystis hominis genome.</title>
        <authorList>
            <person name="Wincker P."/>
        </authorList>
    </citation>
    <scope>NUCLEOTIDE SEQUENCE</scope>
    <source>
        <strain evidence="4">Singapore isolate B</strain>
    </source>
</reference>
<evidence type="ECO:0008006" key="6">
    <source>
        <dbReference type="Google" id="ProtNLM"/>
    </source>
</evidence>
<dbReference type="InParanoid" id="D8M524"/>
<evidence type="ECO:0000313" key="4">
    <source>
        <dbReference type="EMBL" id="CBK23175.2"/>
    </source>
</evidence>
<dbReference type="InterPro" id="IPR001879">
    <property type="entry name" value="GPCR_2_extracellular_dom"/>
</dbReference>
<dbReference type="PANTHER" id="PTHR46957:SF3">
    <property type="entry name" value="CYTOKINE RECEPTOR"/>
    <property type="match status" value="1"/>
</dbReference>